<dbReference type="EMBL" id="CAXIEN010000401">
    <property type="protein sequence ID" value="CAL1296631.1"/>
    <property type="molecule type" value="Genomic_DNA"/>
</dbReference>
<gene>
    <name evidence="1" type="ORF">LARSCL_LOCUS19890</name>
</gene>
<comment type="caution">
    <text evidence="1">The sequence shown here is derived from an EMBL/GenBank/DDBJ whole genome shotgun (WGS) entry which is preliminary data.</text>
</comment>
<evidence type="ECO:0000313" key="2">
    <source>
        <dbReference type="Proteomes" id="UP001497382"/>
    </source>
</evidence>
<proteinExistence type="predicted"/>
<keyword evidence="2" id="KW-1185">Reference proteome</keyword>
<name>A0AAV2BLH0_9ARAC</name>
<dbReference type="Proteomes" id="UP001497382">
    <property type="component" value="Unassembled WGS sequence"/>
</dbReference>
<reference evidence="1 2" key="1">
    <citation type="submission" date="2024-04" db="EMBL/GenBank/DDBJ databases">
        <authorList>
            <person name="Rising A."/>
            <person name="Reimegard J."/>
            <person name="Sonavane S."/>
            <person name="Akerstrom W."/>
            <person name="Nylinder S."/>
            <person name="Hedman E."/>
            <person name="Kallberg Y."/>
        </authorList>
    </citation>
    <scope>NUCLEOTIDE SEQUENCE [LARGE SCALE GENOMIC DNA]</scope>
</reference>
<accession>A0AAV2BLH0</accession>
<protein>
    <submittedName>
        <fullName evidence="1">Uncharacterized protein</fullName>
    </submittedName>
</protein>
<feature type="non-terminal residue" evidence="1">
    <location>
        <position position="33"/>
    </location>
</feature>
<organism evidence="1 2">
    <name type="scientific">Larinioides sclopetarius</name>
    <dbReference type="NCBI Taxonomy" id="280406"/>
    <lineage>
        <taxon>Eukaryota</taxon>
        <taxon>Metazoa</taxon>
        <taxon>Ecdysozoa</taxon>
        <taxon>Arthropoda</taxon>
        <taxon>Chelicerata</taxon>
        <taxon>Arachnida</taxon>
        <taxon>Araneae</taxon>
        <taxon>Araneomorphae</taxon>
        <taxon>Entelegynae</taxon>
        <taxon>Araneoidea</taxon>
        <taxon>Araneidae</taxon>
        <taxon>Larinioides</taxon>
    </lineage>
</organism>
<evidence type="ECO:0000313" key="1">
    <source>
        <dbReference type="EMBL" id="CAL1296631.1"/>
    </source>
</evidence>
<dbReference type="AlphaFoldDB" id="A0AAV2BLH0"/>
<sequence length="33" mass="3635">MPEKSLAIEAIKGLRMHSEKCNNSSNGTNFKAQ</sequence>